<dbReference type="SMART" id="SM00389">
    <property type="entry name" value="HOX"/>
    <property type="match status" value="1"/>
</dbReference>
<dbReference type="PROSITE" id="PS50071">
    <property type="entry name" value="HOMEOBOX_2"/>
    <property type="match status" value="1"/>
</dbReference>
<dbReference type="PANTHER" id="PTHR24333:SF8">
    <property type="entry name" value="HOMEOBOX PROTEIN CEH-62"/>
    <property type="match status" value="1"/>
</dbReference>
<dbReference type="PRINTS" id="PR00024">
    <property type="entry name" value="HOMEOBOX"/>
</dbReference>
<evidence type="ECO:0000256" key="1">
    <source>
        <dbReference type="ARBA" id="ARBA00004123"/>
    </source>
</evidence>
<proteinExistence type="predicted"/>
<evidence type="ECO:0000256" key="6">
    <source>
        <dbReference type="RuleBase" id="RU000682"/>
    </source>
</evidence>
<accession>A0ABQ9FHH5</accession>
<keyword evidence="3 5" id="KW-0371">Homeobox</keyword>
<dbReference type="EMBL" id="JARBDR010000328">
    <property type="protein sequence ID" value="KAJ8316111.1"/>
    <property type="molecule type" value="Genomic_DNA"/>
</dbReference>
<feature type="region of interest" description="Disordered" evidence="7">
    <location>
        <begin position="241"/>
        <end position="270"/>
    </location>
</feature>
<dbReference type="PRINTS" id="PR00031">
    <property type="entry name" value="HTHREPRESSR"/>
</dbReference>
<feature type="compositionally biased region" description="Basic residues" evidence="7">
    <location>
        <begin position="177"/>
        <end position="186"/>
    </location>
</feature>
<comment type="caution">
    <text evidence="9">The sequence shown here is derived from an EMBL/GenBank/DDBJ whole genome shotgun (WGS) entry which is preliminary data.</text>
</comment>
<feature type="region of interest" description="Disordered" evidence="7">
    <location>
        <begin position="176"/>
        <end position="220"/>
    </location>
</feature>
<feature type="DNA-binding region" description="Homeobox" evidence="5">
    <location>
        <begin position="126"/>
        <end position="185"/>
    </location>
</feature>
<dbReference type="InterPro" id="IPR017970">
    <property type="entry name" value="Homeobox_CS"/>
</dbReference>
<evidence type="ECO:0000256" key="3">
    <source>
        <dbReference type="ARBA" id="ARBA00023155"/>
    </source>
</evidence>
<name>A0ABQ9FHH5_TEGGR</name>
<evidence type="ECO:0000313" key="9">
    <source>
        <dbReference type="EMBL" id="KAJ8316111.1"/>
    </source>
</evidence>
<dbReference type="Proteomes" id="UP001217089">
    <property type="component" value="Unassembled WGS sequence"/>
</dbReference>
<dbReference type="PANTHER" id="PTHR24333">
    <property type="entry name" value="HOMEO BOX HB9 LIKE A-RELATED"/>
    <property type="match status" value="1"/>
</dbReference>
<dbReference type="InterPro" id="IPR009057">
    <property type="entry name" value="Homeodomain-like_sf"/>
</dbReference>
<reference evidence="9 10" key="1">
    <citation type="submission" date="2022-12" db="EMBL/GenBank/DDBJ databases">
        <title>Chromosome-level genome of Tegillarca granosa.</title>
        <authorList>
            <person name="Kim J."/>
        </authorList>
    </citation>
    <scope>NUCLEOTIDE SEQUENCE [LARGE SCALE GENOMIC DNA]</scope>
    <source>
        <strain evidence="9">Teg-2019</strain>
        <tissue evidence="9">Adductor muscle</tissue>
    </source>
</reference>
<dbReference type="InterPro" id="IPR050848">
    <property type="entry name" value="Homeobox_TF"/>
</dbReference>
<sequence>MILIFDYHNIAIRVVIYQIKRRMNLSPFSDSHSSRPTSFFIEDILLNKPKQMCRDSGPISSFVRPMLPEYNYPCLPGTHLIYPHQLLSHVQGFMPKHGDHPFLVPATGFPLPPLFQHDSPGKHCRRRKARTVFSDQQLNGLEKRFETQRYLSTPERVELASQLSLSETQVKTWFQNRRMKHKKLQKKSHDGNPGSDTEESDTFNSGDGYNHNNGDDNIFHSRDTNGGHLFIHGHAHNSTSVCKSCDYSDSDNENDEEIDVVETESSKLST</sequence>
<organism evidence="9 10">
    <name type="scientific">Tegillarca granosa</name>
    <name type="common">Malaysian cockle</name>
    <name type="synonym">Anadara granosa</name>
    <dbReference type="NCBI Taxonomy" id="220873"/>
    <lineage>
        <taxon>Eukaryota</taxon>
        <taxon>Metazoa</taxon>
        <taxon>Spiralia</taxon>
        <taxon>Lophotrochozoa</taxon>
        <taxon>Mollusca</taxon>
        <taxon>Bivalvia</taxon>
        <taxon>Autobranchia</taxon>
        <taxon>Pteriomorphia</taxon>
        <taxon>Arcoida</taxon>
        <taxon>Arcoidea</taxon>
        <taxon>Arcidae</taxon>
        <taxon>Tegillarca</taxon>
    </lineage>
</organism>
<dbReference type="Gene3D" id="1.10.10.60">
    <property type="entry name" value="Homeodomain-like"/>
    <property type="match status" value="1"/>
</dbReference>
<keyword evidence="10" id="KW-1185">Reference proteome</keyword>
<keyword evidence="4 5" id="KW-0539">Nucleus</keyword>
<dbReference type="InterPro" id="IPR020479">
    <property type="entry name" value="HD_metazoa"/>
</dbReference>
<dbReference type="InterPro" id="IPR001356">
    <property type="entry name" value="HD"/>
</dbReference>
<dbReference type="CDD" id="cd00086">
    <property type="entry name" value="homeodomain"/>
    <property type="match status" value="1"/>
</dbReference>
<feature type="domain" description="Homeobox" evidence="8">
    <location>
        <begin position="124"/>
        <end position="184"/>
    </location>
</feature>
<dbReference type="Pfam" id="PF00046">
    <property type="entry name" value="Homeodomain"/>
    <property type="match status" value="1"/>
</dbReference>
<dbReference type="SUPFAM" id="SSF46689">
    <property type="entry name" value="Homeodomain-like"/>
    <property type="match status" value="1"/>
</dbReference>
<comment type="subcellular location">
    <subcellularLocation>
        <location evidence="1 5 6">Nucleus</location>
    </subcellularLocation>
</comment>
<gene>
    <name evidence="9" type="ORF">KUTeg_006125</name>
</gene>
<evidence type="ECO:0000313" key="10">
    <source>
        <dbReference type="Proteomes" id="UP001217089"/>
    </source>
</evidence>
<evidence type="ECO:0000256" key="7">
    <source>
        <dbReference type="SAM" id="MobiDB-lite"/>
    </source>
</evidence>
<evidence type="ECO:0000259" key="8">
    <source>
        <dbReference type="PROSITE" id="PS50071"/>
    </source>
</evidence>
<keyword evidence="2 5" id="KW-0238">DNA-binding</keyword>
<protein>
    <recommendedName>
        <fullName evidence="8">Homeobox domain-containing protein</fullName>
    </recommendedName>
</protein>
<dbReference type="PROSITE" id="PS00027">
    <property type="entry name" value="HOMEOBOX_1"/>
    <property type="match status" value="1"/>
</dbReference>
<evidence type="ECO:0000256" key="2">
    <source>
        <dbReference type="ARBA" id="ARBA00023125"/>
    </source>
</evidence>
<evidence type="ECO:0000256" key="5">
    <source>
        <dbReference type="PROSITE-ProRule" id="PRU00108"/>
    </source>
</evidence>
<evidence type="ECO:0000256" key="4">
    <source>
        <dbReference type="ARBA" id="ARBA00023242"/>
    </source>
</evidence>
<dbReference type="InterPro" id="IPR000047">
    <property type="entry name" value="HTH_motif"/>
</dbReference>
<feature type="compositionally biased region" description="Acidic residues" evidence="7">
    <location>
        <begin position="248"/>
        <end position="262"/>
    </location>
</feature>